<sequence>MSFADRRFHVIGIHQRGGVCANGGWGKVK</sequence>
<dbReference type="Proteomes" id="UP000006727">
    <property type="component" value="Chromosome 27"/>
</dbReference>
<evidence type="ECO:0000313" key="2">
    <source>
        <dbReference type="Proteomes" id="UP000006727"/>
    </source>
</evidence>
<dbReference type="EnsemblPlants" id="Pp3c27_5270V3.2">
    <property type="protein sequence ID" value="Pp3c27_5270V3.2"/>
    <property type="gene ID" value="Pp3c27_5270"/>
</dbReference>
<dbReference type="Gramene" id="Pp3c27_5270V3.2">
    <property type="protein sequence ID" value="Pp3c27_5270V3.2"/>
    <property type="gene ID" value="Pp3c27_5270"/>
</dbReference>
<dbReference type="EMBL" id="ABEU02000027">
    <property type="status" value="NOT_ANNOTATED_CDS"/>
    <property type="molecule type" value="Genomic_DNA"/>
</dbReference>
<reference evidence="1" key="3">
    <citation type="submission" date="2020-12" db="UniProtKB">
        <authorList>
            <consortium name="EnsemblPlants"/>
        </authorList>
    </citation>
    <scope>IDENTIFICATION</scope>
</reference>
<evidence type="ECO:0000313" key="1">
    <source>
        <dbReference type="EnsemblPlants" id="Pp3c27_5270V3.2"/>
    </source>
</evidence>
<reference evidence="1 2" key="1">
    <citation type="journal article" date="2008" name="Science">
        <title>The Physcomitrella genome reveals evolutionary insights into the conquest of land by plants.</title>
        <authorList>
            <person name="Rensing S."/>
            <person name="Lang D."/>
            <person name="Zimmer A."/>
            <person name="Terry A."/>
            <person name="Salamov A."/>
            <person name="Shapiro H."/>
            <person name="Nishiyama T."/>
            <person name="Perroud P.-F."/>
            <person name="Lindquist E."/>
            <person name="Kamisugi Y."/>
            <person name="Tanahashi T."/>
            <person name="Sakakibara K."/>
            <person name="Fujita T."/>
            <person name="Oishi K."/>
            <person name="Shin-I T."/>
            <person name="Kuroki Y."/>
            <person name="Toyoda A."/>
            <person name="Suzuki Y."/>
            <person name="Hashimoto A."/>
            <person name="Yamaguchi K."/>
            <person name="Sugano A."/>
            <person name="Kohara Y."/>
            <person name="Fujiyama A."/>
            <person name="Anterola A."/>
            <person name="Aoki S."/>
            <person name="Ashton N."/>
            <person name="Barbazuk W.B."/>
            <person name="Barker E."/>
            <person name="Bennetzen J."/>
            <person name="Bezanilla M."/>
            <person name="Blankenship R."/>
            <person name="Cho S.H."/>
            <person name="Dutcher S."/>
            <person name="Estelle M."/>
            <person name="Fawcett J.A."/>
            <person name="Gundlach H."/>
            <person name="Hanada K."/>
            <person name="Heyl A."/>
            <person name="Hicks K.A."/>
            <person name="Hugh J."/>
            <person name="Lohr M."/>
            <person name="Mayer K."/>
            <person name="Melkozernov A."/>
            <person name="Murata T."/>
            <person name="Nelson D."/>
            <person name="Pils B."/>
            <person name="Prigge M."/>
            <person name="Reiss B."/>
            <person name="Renner T."/>
            <person name="Rombauts S."/>
            <person name="Rushton P."/>
            <person name="Sanderfoot A."/>
            <person name="Schween G."/>
            <person name="Shiu S.-H."/>
            <person name="Stueber K."/>
            <person name="Theodoulou F.L."/>
            <person name="Tu H."/>
            <person name="Van de Peer Y."/>
            <person name="Verrier P.J."/>
            <person name="Waters E."/>
            <person name="Wood A."/>
            <person name="Yang L."/>
            <person name="Cove D."/>
            <person name="Cuming A."/>
            <person name="Hasebe M."/>
            <person name="Lucas S."/>
            <person name="Mishler D.B."/>
            <person name="Reski R."/>
            <person name="Grigoriev I."/>
            <person name="Quatrano R.S."/>
            <person name="Boore J.L."/>
        </authorList>
    </citation>
    <scope>NUCLEOTIDE SEQUENCE [LARGE SCALE GENOMIC DNA]</scope>
    <source>
        <strain evidence="1 2">cv. Gransden 2004</strain>
    </source>
</reference>
<dbReference type="AlphaFoldDB" id="A0A7I4CWC1"/>
<accession>A0A7I4CWC1</accession>
<protein>
    <submittedName>
        <fullName evidence="1">Uncharacterized protein</fullName>
    </submittedName>
</protein>
<keyword evidence="2" id="KW-1185">Reference proteome</keyword>
<proteinExistence type="predicted"/>
<organism evidence="1 2">
    <name type="scientific">Physcomitrium patens</name>
    <name type="common">Spreading-leaved earth moss</name>
    <name type="synonym">Physcomitrella patens</name>
    <dbReference type="NCBI Taxonomy" id="3218"/>
    <lineage>
        <taxon>Eukaryota</taxon>
        <taxon>Viridiplantae</taxon>
        <taxon>Streptophyta</taxon>
        <taxon>Embryophyta</taxon>
        <taxon>Bryophyta</taxon>
        <taxon>Bryophytina</taxon>
        <taxon>Bryopsida</taxon>
        <taxon>Funariidae</taxon>
        <taxon>Funariales</taxon>
        <taxon>Funariaceae</taxon>
        <taxon>Physcomitrium</taxon>
    </lineage>
</organism>
<name>A0A7I4CWC1_PHYPA</name>
<reference evidence="1 2" key="2">
    <citation type="journal article" date="2018" name="Plant J.">
        <title>The Physcomitrella patens chromosome-scale assembly reveals moss genome structure and evolution.</title>
        <authorList>
            <person name="Lang D."/>
            <person name="Ullrich K.K."/>
            <person name="Murat F."/>
            <person name="Fuchs J."/>
            <person name="Jenkins J."/>
            <person name="Haas F.B."/>
            <person name="Piednoel M."/>
            <person name="Gundlach H."/>
            <person name="Van Bel M."/>
            <person name="Meyberg R."/>
            <person name="Vives C."/>
            <person name="Morata J."/>
            <person name="Symeonidi A."/>
            <person name="Hiss M."/>
            <person name="Muchero W."/>
            <person name="Kamisugi Y."/>
            <person name="Saleh O."/>
            <person name="Blanc G."/>
            <person name="Decker E.L."/>
            <person name="van Gessel N."/>
            <person name="Grimwood J."/>
            <person name="Hayes R.D."/>
            <person name="Graham S.W."/>
            <person name="Gunter L.E."/>
            <person name="McDaniel S.F."/>
            <person name="Hoernstein S.N.W."/>
            <person name="Larsson A."/>
            <person name="Li F.W."/>
            <person name="Perroud P.F."/>
            <person name="Phillips J."/>
            <person name="Ranjan P."/>
            <person name="Rokshar D.S."/>
            <person name="Rothfels C.J."/>
            <person name="Schneider L."/>
            <person name="Shu S."/>
            <person name="Stevenson D.W."/>
            <person name="Thummler F."/>
            <person name="Tillich M."/>
            <person name="Villarreal Aguilar J.C."/>
            <person name="Widiez T."/>
            <person name="Wong G.K."/>
            <person name="Wymore A."/>
            <person name="Zhang Y."/>
            <person name="Zimmer A.D."/>
            <person name="Quatrano R.S."/>
            <person name="Mayer K.F.X."/>
            <person name="Goodstein D."/>
            <person name="Casacuberta J.M."/>
            <person name="Vandepoele K."/>
            <person name="Reski R."/>
            <person name="Cuming A.C."/>
            <person name="Tuskan G.A."/>
            <person name="Maumus F."/>
            <person name="Salse J."/>
            <person name="Schmutz J."/>
            <person name="Rensing S.A."/>
        </authorList>
    </citation>
    <scope>NUCLEOTIDE SEQUENCE [LARGE SCALE GENOMIC DNA]</scope>
    <source>
        <strain evidence="1 2">cv. Gransden 2004</strain>
    </source>
</reference>